<keyword evidence="3" id="KW-1185">Reference proteome</keyword>
<reference evidence="2 3" key="1">
    <citation type="submission" date="2016-03" db="EMBL/GenBank/DDBJ databases">
        <title>Genome sequences of a Phycodnavirus, Heterosigma akashiwo virus strain 53.</title>
        <authorList>
            <person name="Ueki S."/>
            <person name="Ogura Y."/>
            <person name="Hayashi T."/>
        </authorList>
    </citation>
    <scope>NUCLEOTIDE SEQUENCE [LARGE SCALE GENOMIC DNA]</scope>
    <source>
        <strain evidence="2">HaV53</strain>
    </source>
</reference>
<proteinExistence type="predicted"/>
<evidence type="ECO:0000313" key="2">
    <source>
        <dbReference type="EMBL" id="AOM63338.1"/>
    </source>
</evidence>
<accession>A0A1C9C4X6</accession>
<dbReference type="KEGG" id="vg:37618388"/>
<evidence type="ECO:0000256" key="1">
    <source>
        <dbReference type="SAM" id="Coils"/>
    </source>
</evidence>
<dbReference type="Proteomes" id="UP000232488">
    <property type="component" value="Segment"/>
</dbReference>
<dbReference type="EMBL" id="KX008963">
    <property type="protein sequence ID" value="AOM63338.1"/>
    <property type="molecule type" value="Genomic_DNA"/>
</dbReference>
<name>A0A1C9C4X6_HAV01</name>
<protein>
    <submittedName>
        <fullName evidence="2">Uncharacterized protein</fullName>
    </submittedName>
</protein>
<dbReference type="GeneID" id="37618388"/>
<dbReference type="RefSeq" id="YP_009507404.1">
    <property type="nucleotide sequence ID" value="NC_038553.1"/>
</dbReference>
<feature type="coiled-coil region" evidence="1">
    <location>
        <begin position="39"/>
        <end position="73"/>
    </location>
</feature>
<organism evidence="2 3">
    <name type="scientific">Heterosigma akashiwo virus 01</name>
    <name type="common">HaV01</name>
    <dbReference type="NCBI Taxonomy" id="97195"/>
    <lineage>
        <taxon>Viruses</taxon>
        <taxon>Varidnaviria</taxon>
        <taxon>Bamfordvirae</taxon>
        <taxon>Nucleocytoviricota</taxon>
        <taxon>Megaviricetes</taxon>
        <taxon>Algavirales</taxon>
        <taxon>Phycodnaviridae</taxon>
        <taxon>Raphidovirus</taxon>
        <taxon>Raphidovirus japonicum</taxon>
    </lineage>
</organism>
<evidence type="ECO:0000313" key="3">
    <source>
        <dbReference type="Proteomes" id="UP000232488"/>
    </source>
</evidence>
<gene>
    <name evidence="2" type="primary">HaV53_ORF7</name>
</gene>
<keyword evidence="1" id="KW-0175">Coiled coil</keyword>
<sequence length="102" mass="11719">MSREISIQGNNVILSHSEYIELRNSIKTDIVELHAAILRQEFNEQNKIISKELEHHTERIEKIKDEVTKVSIRVAEIKGRYMCICDCVSKTCDVVSSKCVIS</sequence>
<organismHost>
    <name type="scientific">Heterosigma akashiwo</name>
    <name type="common">Chromophytic alga</name>
    <name type="synonym">Heterosigma carterae</name>
    <dbReference type="NCBI Taxonomy" id="2829"/>
</organismHost>